<evidence type="ECO:0000256" key="11">
    <source>
        <dbReference type="ARBA" id="ARBA00029766"/>
    </source>
</evidence>
<evidence type="ECO:0000256" key="7">
    <source>
        <dbReference type="ARBA" id="ARBA00022777"/>
    </source>
</evidence>
<dbReference type="Gene3D" id="3.30.70.560">
    <property type="entry name" value="7,8-Dihydro-6-hydroxymethylpterin-pyrophosphokinase HPPK"/>
    <property type="match status" value="1"/>
</dbReference>
<dbReference type="NCBIfam" id="TIGR01498">
    <property type="entry name" value="folK"/>
    <property type="match status" value="1"/>
</dbReference>
<proteinExistence type="inferred from homology"/>
<protein>
    <recommendedName>
        <fullName evidence="4">2-amino-4-hydroxy-6-hydroxymethyldihydropteridine pyrophosphokinase</fullName>
        <ecNumber evidence="3">2.7.6.3</ecNumber>
    </recommendedName>
    <alternativeName>
        <fullName evidence="11">6-hydroxymethyl-7,8-dihydropterin pyrophosphokinase</fullName>
    </alternativeName>
    <alternativeName>
        <fullName evidence="12">7,8-dihydro-6-hydroxymethylpterin-pyrophosphokinase</fullName>
    </alternativeName>
</protein>
<dbReference type="Proteomes" id="UP001209713">
    <property type="component" value="Unassembled WGS sequence"/>
</dbReference>
<evidence type="ECO:0000256" key="8">
    <source>
        <dbReference type="ARBA" id="ARBA00022840"/>
    </source>
</evidence>
<dbReference type="PANTHER" id="PTHR43071">
    <property type="entry name" value="2-AMINO-4-HYDROXY-6-HYDROXYMETHYLDIHYDROPTERIDINE PYROPHOSPHOKINASE"/>
    <property type="match status" value="1"/>
</dbReference>
<evidence type="ECO:0000259" key="13">
    <source>
        <dbReference type="PROSITE" id="PS00794"/>
    </source>
</evidence>
<dbReference type="SUPFAM" id="SSF55083">
    <property type="entry name" value="6-hydroxymethyl-7,8-dihydropterin pyrophosphokinase, HPPK"/>
    <property type="match status" value="1"/>
</dbReference>
<evidence type="ECO:0000256" key="4">
    <source>
        <dbReference type="ARBA" id="ARBA00016218"/>
    </source>
</evidence>
<keyword evidence="9" id="KW-0289">Folate biosynthesis</keyword>
<evidence type="ECO:0000256" key="3">
    <source>
        <dbReference type="ARBA" id="ARBA00013253"/>
    </source>
</evidence>
<comment type="similarity">
    <text evidence="2">Belongs to the HPPK family.</text>
</comment>
<comment type="caution">
    <text evidence="14">The sequence shown here is derived from an EMBL/GenBank/DDBJ whole genome shotgun (WGS) entry which is preliminary data.</text>
</comment>
<feature type="domain" description="7,8-dihydro-6-hydroxymethylpterin-pyrophosphokinase" evidence="13">
    <location>
        <begin position="87"/>
        <end position="98"/>
    </location>
</feature>
<dbReference type="PANTHER" id="PTHR43071:SF1">
    <property type="entry name" value="2-AMINO-4-HYDROXY-6-HYDROXYMETHYLDIHYDROPTERIDINE PYROPHOSPHOKINASE"/>
    <property type="match status" value="1"/>
</dbReference>
<dbReference type="InterPro" id="IPR035907">
    <property type="entry name" value="Hppk_sf"/>
</dbReference>
<gene>
    <name evidence="14" type="primary">folK</name>
    <name evidence="14" type="ORF">OFY17_14655</name>
</gene>
<dbReference type="GO" id="GO:0003848">
    <property type="term" value="F:2-amino-4-hydroxy-6-hydroxymethyldihydropteridine diphosphokinase activity"/>
    <property type="evidence" value="ECO:0007669"/>
    <property type="project" value="UniProtKB-EC"/>
</dbReference>
<dbReference type="EC" id="2.7.6.3" evidence="3"/>
<keyword evidence="15" id="KW-1185">Reference proteome</keyword>
<keyword evidence="5 14" id="KW-0808">Transferase</keyword>
<evidence type="ECO:0000256" key="5">
    <source>
        <dbReference type="ARBA" id="ARBA00022679"/>
    </source>
</evidence>
<accession>A0ABT2YW37</accession>
<comment type="pathway">
    <text evidence="1">Cofactor biosynthesis; tetrahydrofolate biosynthesis; 2-amino-4-hydroxy-6-hydroxymethyl-7,8-dihydropteridine diphosphate from 7,8-dihydroneopterin triphosphate: step 4/4.</text>
</comment>
<dbReference type="Pfam" id="PF01288">
    <property type="entry name" value="HPPK"/>
    <property type="match status" value="1"/>
</dbReference>
<dbReference type="PROSITE" id="PS00794">
    <property type="entry name" value="HPPK"/>
    <property type="match status" value="1"/>
</dbReference>
<keyword evidence="8" id="KW-0067">ATP-binding</keyword>
<comment type="function">
    <text evidence="10">Catalyzes the transfer of pyrophosphate from adenosine triphosphate (ATP) to 6-hydroxymethyl-7,8-dihydropterin, an enzymatic step in folate biosynthesis pathway.</text>
</comment>
<evidence type="ECO:0000313" key="14">
    <source>
        <dbReference type="EMBL" id="MCV2404104.1"/>
    </source>
</evidence>
<dbReference type="CDD" id="cd00483">
    <property type="entry name" value="HPPK"/>
    <property type="match status" value="1"/>
</dbReference>
<evidence type="ECO:0000256" key="9">
    <source>
        <dbReference type="ARBA" id="ARBA00022909"/>
    </source>
</evidence>
<evidence type="ECO:0000256" key="12">
    <source>
        <dbReference type="ARBA" id="ARBA00033413"/>
    </source>
</evidence>
<keyword evidence="7" id="KW-0418">Kinase</keyword>
<dbReference type="EMBL" id="JAOVZB010000009">
    <property type="protein sequence ID" value="MCV2404104.1"/>
    <property type="molecule type" value="Genomic_DNA"/>
</dbReference>
<evidence type="ECO:0000256" key="6">
    <source>
        <dbReference type="ARBA" id="ARBA00022741"/>
    </source>
</evidence>
<keyword evidence="6" id="KW-0547">Nucleotide-binding</keyword>
<organism evidence="14 15">
    <name type="scientific">Marinomonas sargassi</name>
    <dbReference type="NCBI Taxonomy" id="2984494"/>
    <lineage>
        <taxon>Bacteria</taxon>
        <taxon>Pseudomonadati</taxon>
        <taxon>Pseudomonadota</taxon>
        <taxon>Gammaproteobacteria</taxon>
        <taxon>Oceanospirillales</taxon>
        <taxon>Oceanospirillaceae</taxon>
        <taxon>Marinomonas</taxon>
    </lineage>
</organism>
<name>A0ABT2YW37_9GAMM</name>
<evidence type="ECO:0000256" key="1">
    <source>
        <dbReference type="ARBA" id="ARBA00005051"/>
    </source>
</evidence>
<sequence length="160" mass="18014">MQVYIGLGSNLVNPIAQIDKAIDTLQHHQHVNHLLVSKIYGSKPVGPQDQPDYVNAVACFQTSLKPIELLDELQAIEQAHSRIRERHWGPRTLDLDLLLYGQETISSPRLTVPHSFMLERGFVMKPLNDIAPDILLSNGNTVSKQLTLLDTSDLVFIKER</sequence>
<reference evidence="14 15" key="1">
    <citation type="submission" date="2022-10" db="EMBL/GenBank/DDBJ databases">
        <title>Marinomonas transparenta sp. nov. and Marinomonas sargassi sp. nov., isolated from marine alga (Sargassum natans (L.) Gaillon).</title>
        <authorList>
            <person name="Wang Y."/>
        </authorList>
    </citation>
    <scope>NUCLEOTIDE SEQUENCE [LARGE SCALE GENOMIC DNA]</scope>
    <source>
        <strain evidence="14 15">C2222</strain>
    </source>
</reference>
<evidence type="ECO:0000313" key="15">
    <source>
        <dbReference type="Proteomes" id="UP001209713"/>
    </source>
</evidence>
<evidence type="ECO:0000256" key="2">
    <source>
        <dbReference type="ARBA" id="ARBA00005810"/>
    </source>
</evidence>
<evidence type="ECO:0000256" key="10">
    <source>
        <dbReference type="ARBA" id="ARBA00029409"/>
    </source>
</evidence>
<dbReference type="InterPro" id="IPR000550">
    <property type="entry name" value="Hppk"/>
</dbReference>